<dbReference type="InterPro" id="IPR047640">
    <property type="entry name" value="RpiR-like"/>
</dbReference>
<sequence>MKVDKSAFYSPLYMKASEYIFHSSRANVFVRIARAIVDKIDEFPYVNIEELAKTADTTPPSVTKFSRLIGYASYTELKNDIVSQMCTLDADALQTETEIINDIYSFIPMKKCQQLANVLSLKKSVLILTNEFSFSISNILKVGISSNQRKVYTVDRTNHQLISFFMAHVDCVVIITLTGEWMEKDNLLNRFPDRLTLCLISKVKPKKYEGKIHFHLSLDDYPRLLCSNYHSHKYLESIVFNIAQALL</sequence>
<gene>
    <name evidence="2" type="ORF">PHA72_27010</name>
</gene>
<protein>
    <submittedName>
        <fullName evidence="2">Transcriptional regulator, RpiR family protein</fullName>
    </submittedName>
</protein>
<geneLocation type="plasmid" evidence="2 3">
    <name>unnamed1</name>
</geneLocation>
<dbReference type="InterPro" id="IPR036388">
    <property type="entry name" value="WH-like_DNA-bd_sf"/>
</dbReference>
<dbReference type="EMBL" id="CP116348">
    <property type="protein sequence ID" value="WCE15983.1"/>
    <property type="molecule type" value="Genomic_DNA"/>
</dbReference>
<dbReference type="GO" id="GO:0003677">
    <property type="term" value="F:DNA binding"/>
    <property type="evidence" value="ECO:0007669"/>
    <property type="project" value="InterPro"/>
</dbReference>
<dbReference type="GO" id="GO:0097367">
    <property type="term" value="F:carbohydrate derivative binding"/>
    <property type="evidence" value="ECO:0007669"/>
    <property type="project" value="InterPro"/>
</dbReference>
<keyword evidence="3" id="KW-1185">Reference proteome</keyword>
<proteinExistence type="predicted"/>
<organism evidence="2 3">
    <name type="scientific">Enterobacter ludwigii</name>
    <dbReference type="NCBI Taxonomy" id="299767"/>
    <lineage>
        <taxon>Bacteria</taxon>
        <taxon>Pseudomonadati</taxon>
        <taxon>Pseudomonadota</taxon>
        <taxon>Gammaproteobacteria</taxon>
        <taxon>Enterobacterales</taxon>
        <taxon>Enterobacteriaceae</taxon>
        <taxon>Enterobacter</taxon>
        <taxon>Enterobacter cloacae complex</taxon>
    </lineage>
</organism>
<accession>A0AAX3LI44</accession>
<dbReference type="GO" id="GO:0003700">
    <property type="term" value="F:DNA-binding transcription factor activity"/>
    <property type="evidence" value="ECO:0007669"/>
    <property type="project" value="InterPro"/>
</dbReference>
<dbReference type="RefSeq" id="WP_053266364.1">
    <property type="nucleotide sequence ID" value="NZ_CP116348.1"/>
</dbReference>
<evidence type="ECO:0000313" key="2">
    <source>
        <dbReference type="EMBL" id="WCE15983.1"/>
    </source>
</evidence>
<keyword evidence="2" id="KW-0614">Plasmid</keyword>
<dbReference type="AlphaFoldDB" id="A0AAX3LI44"/>
<evidence type="ECO:0000313" key="3">
    <source>
        <dbReference type="Proteomes" id="UP001210538"/>
    </source>
</evidence>
<name>A0AAX3LI44_9ENTR</name>
<dbReference type="PROSITE" id="PS51071">
    <property type="entry name" value="HTH_RPIR"/>
    <property type="match status" value="1"/>
</dbReference>
<dbReference type="InterPro" id="IPR000281">
    <property type="entry name" value="HTH_RpiR"/>
</dbReference>
<dbReference type="SUPFAM" id="SSF46689">
    <property type="entry name" value="Homeodomain-like"/>
    <property type="match status" value="1"/>
</dbReference>
<dbReference type="InterPro" id="IPR009057">
    <property type="entry name" value="Homeodomain-like_sf"/>
</dbReference>
<feature type="domain" description="HTH rpiR-type" evidence="1">
    <location>
        <begin position="12"/>
        <end position="88"/>
    </location>
</feature>
<dbReference type="PANTHER" id="PTHR30514">
    <property type="entry name" value="GLUCOKINASE"/>
    <property type="match status" value="1"/>
</dbReference>
<dbReference type="Proteomes" id="UP001210538">
    <property type="component" value="Plasmid unnamed1"/>
</dbReference>
<dbReference type="Gene3D" id="1.10.10.10">
    <property type="entry name" value="Winged helix-like DNA-binding domain superfamily/Winged helix DNA-binding domain"/>
    <property type="match status" value="1"/>
</dbReference>
<reference evidence="2 3" key="1">
    <citation type="submission" date="2023-01" db="EMBL/GenBank/DDBJ databases">
        <title>Genome sequence resource and annotation of Enterobacter ludwigii, an economically important pathogen of seedling wilt with strawberry.</title>
        <authorList>
            <person name="Xie Y."/>
        </authorList>
    </citation>
    <scope>NUCLEOTIDE SEQUENCE [LARGE SCALE GENOMIC DNA]</scope>
    <source>
        <strain evidence="2 3">CM-TZ4</strain>
        <plasmid evidence="2 3">unnamed1</plasmid>
    </source>
</reference>
<evidence type="ECO:0000259" key="1">
    <source>
        <dbReference type="PROSITE" id="PS51071"/>
    </source>
</evidence>